<evidence type="ECO:0000256" key="7">
    <source>
        <dbReference type="HAMAP-Rule" id="MF_02065"/>
    </source>
</evidence>
<dbReference type="Pfam" id="PF02618">
    <property type="entry name" value="YceG"/>
    <property type="match status" value="1"/>
</dbReference>
<keyword evidence="3 7" id="KW-1133">Transmembrane helix</keyword>
<dbReference type="Gene3D" id="3.30.1490.480">
    <property type="entry name" value="Endolytic murein transglycosylase"/>
    <property type="match status" value="1"/>
</dbReference>
<keyword evidence="4 7" id="KW-0472">Membrane</keyword>
<evidence type="ECO:0000256" key="1">
    <source>
        <dbReference type="ARBA" id="ARBA00022475"/>
    </source>
</evidence>
<evidence type="ECO:0000256" key="2">
    <source>
        <dbReference type="ARBA" id="ARBA00022692"/>
    </source>
</evidence>
<sequence>MKWIWSILLTLVITAALAVSGYWYVQQSLQLSSGGESVEVEVPQGASVLDVGQILERENVIEHGWLFALYAWLEGKSKGLKAGVYEIPPHSTAQDILGIFADGSQNVMSVTIPEGFTVDQVADRVAKRGVEREAFLKAVNEAEYAYDFVQQIPADPKRTHRLEGYLYPITYNLPRDADPHELVDKMLRQFQRELEHDDIKQKLDQKGLTVDEWVTIASIIEREGQVKEELPRIAGVIYNRLDDGMKLQVDATVQYALGKQKERLFYKDLEIDSPYNTYRIEGLPPGPIANPGKAALRAALEPEEHDYFFYVTRKDGTGKHYFARTEKEHEQNIEKSKQRP</sequence>
<evidence type="ECO:0000313" key="8">
    <source>
        <dbReference type="EMBL" id="MDR6225186.1"/>
    </source>
</evidence>
<dbReference type="PANTHER" id="PTHR30518">
    <property type="entry name" value="ENDOLYTIC MUREIN TRANSGLYCOSYLASE"/>
    <property type="match status" value="1"/>
</dbReference>
<protein>
    <recommendedName>
        <fullName evidence="7">Endolytic murein transglycosylase</fullName>
        <ecNumber evidence="7">4.2.2.29</ecNumber>
    </recommendedName>
    <alternativeName>
        <fullName evidence="7">Peptidoglycan lytic transglycosylase</fullName>
    </alternativeName>
    <alternativeName>
        <fullName evidence="7">Peptidoglycan polymerization terminase</fullName>
    </alternativeName>
</protein>
<dbReference type="EC" id="4.2.2.29" evidence="7"/>
<dbReference type="InterPro" id="IPR003770">
    <property type="entry name" value="MLTG-like"/>
</dbReference>
<dbReference type="Proteomes" id="UP001185012">
    <property type="component" value="Unassembled WGS sequence"/>
</dbReference>
<comment type="catalytic activity">
    <reaction evidence="7">
        <text>a peptidoglycan chain = a peptidoglycan chain with N-acetyl-1,6-anhydromuramyl-[peptide] at the reducing end + a peptidoglycan chain with N-acetylglucosamine at the non-reducing end.</text>
        <dbReference type="EC" id="4.2.2.29"/>
    </reaction>
</comment>
<dbReference type="NCBIfam" id="TIGR00247">
    <property type="entry name" value="endolytic transglycosylase MltG"/>
    <property type="match status" value="1"/>
</dbReference>
<evidence type="ECO:0000313" key="9">
    <source>
        <dbReference type="Proteomes" id="UP001185012"/>
    </source>
</evidence>
<dbReference type="Gene3D" id="3.30.160.60">
    <property type="entry name" value="Classic Zinc Finger"/>
    <property type="match status" value="1"/>
</dbReference>
<evidence type="ECO:0000256" key="4">
    <source>
        <dbReference type="ARBA" id="ARBA00023136"/>
    </source>
</evidence>
<dbReference type="PANTHER" id="PTHR30518:SF2">
    <property type="entry name" value="ENDOLYTIC MUREIN TRANSGLYCOSYLASE"/>
    <property type="match status" value="1"/>
</dbReference>
<keyword evidence="9" id="KW-1185">Reference proteome</keyword>
<evidence type="ECO:0000256" key="3">
    <source>
        <dbReference type="ARBA" id="ARBA00022989"/>
    </source>
</evidence>
<proteinExistence type="inferred from homology"/>
<keyword evidence="6 7" id="KW-0961">Cell wall biogenesis/degradation</keyword>
<keyword evidence="5 7" id="KW-0456">Lyase</keyword>
<evidence type="ECO:0000256" key="6">
    <source>
        <dbReference type="ARBA" id="ARBA00023316"/>
    </source>
</evidence>
<keyword evidence="2 7" id="KW-0812">Transmembrane</keyword>
<reference evidence="8 9" key="1">
    <citation type="submission" date="2023-07" db="EMBL/GenBank/DDBJ databases">
        <title>Genomic Encyclopedia of Type Strains, Phase IV (KMG-IV): sequencing the most valuable type-strain genomes for metagenomic binning, comparative biology and taxonomic classification.</title>
        <authorList>
            <person name="Goeker M."/>
        </authorList>
    </citation>
    <scope>NUCLEOTIDE SEQUENCE [LARGE SCALE GENOMIC DNA]</scope>
    <source>
        <strain evidence="8 9">DSM 45903</strain>
    </source>
</reference>
<evidence type="ECO:0000256" key="5">
    <source>
        <dbReference type="ARBA" id="ARBA00023239"/>
    </source>
</evidence>
<dbReference type="CDD" id="cd08010">
    <property type="entry name" value="MltG_like"/>
    <property type="match status" value="1"/>
</dbReference>
<gene>
    <name evidence="7" type="primary">mltG</name>
    <name evidence="8" type="ORF">JOE21_001177</name>
</gene>
<dbReference type="EMBL" id="JAVDQG010000002">
    <property type="protein sequence ID" value="MDR6225186.1"/>
    <property type="molecule type" value="Genomic_DNA"/>
</dbReference>
<dbReference type="RefSeq" id="WP_309863484.1">
    <property type="nucleotide sequence ID" value="NZ_JAVDQG010000002.1"/>
</dbReference>
<comment type="function">
    <text evidence="7">Functions as a peptidoglycan terminase that cleaves nascent peptidoglycan strands endolytically to terminate their elongation.</text>
</comment>
<comment type="caution">
    <text evidence="8">The sequence shown here is derived from an EMBL/GenBank/DDBJ whole genome shotgun (WGS) entry which is preliminary data.</text>
</comment>
<feature type="site" description="Important for catalytic activity" evidence="7">
    <location>
        <position position="223"/>
    </location>
</feature>
<name>A0ABU1IKG8_9BACL</name>
<keyword evidence="1 7" id="KW-1003">Cell membrane</keyword>
<organism evidence="8 9">
    <name type="scientific">Desmospora profundinema</name>
    <dbReference type="NCBI Taxonomy" id="1571184"/>
    <lineage>
        <taxon>Bacteria</taxon>
        <taxon>Bacillati</taxon>
        <taxon>Bacillota</taxon>
        <taxon>Bacilli</taxon>
        <taxon>Bacillales</taxon>
        <taxon>Thermoactinomycetaceae</taxon>
        <taxon>Desmospora</taxon>
    </lineage>
</organism>
<comment type="similarity">
    <text evidence="7">Belongs to the transglycosylase MltG family.</text>
</comment>
<accession>A0ABU1IKG8</accession>
<dbReference type="HAMAP" id="MF_02065">
    <property type="entry name" value="MltG"/>
    <property type="match status" value="1"/>
</dbReference>